<feature type="region of interest" description="Disordered" evidence="4">
    <location>
        <begin position="1"/>
        <end position="20"/>
    </location>
</feature>
<dbReference type="InterPro" id="IPR013931">
    <property type="entry name" value="Svf1-like_N"/>
</dbReference>
<protein>
    <submittedName>
        <fullName evidence="7">Survival factor 1</fullName>
    </submittedName>
</protein>
<evidence type="ECO:0000256" key="2">
    <source>
        <dbReference type="ARBA" id="ARBA00009069"/>
    </source>
</evidence>
<dbReference type="Pfam" id="PF17187">
    <property type="entry name" value="Svf1_C"/>
    <property type="match status" value="1"/>
</dbReference>
<keyword evidence="8" id="KW-1185">Reference proteome</keyword>
<organism evidence="7 8">
    <name type="scientific">Pyrrhoderma noxium</name>
    <dbReference type="NCBI Taxonomy" id="2282107"/>
    <lineage>
        <taxon>Eukaryota</taxon>
        <taxon>Fungi</taxon>
        <taxon>Dikarya</taxon>
        <taxon>Basidiomycota</taxon>
        <taxon>Agaricomycotina</taxon>
        <taxon>Agaricomycetes</taxon>
        <taxon>Hymenochaetales</taxon>
        <taxon>Hymenochaetaceae</taxon>
        <taxon>Pyrrhoderma</taxon>
    </lineage>
</organism>
<evidence type="ECO:0000256" key="1">
    <source>
        <dbReference type="ARBA" id="ARBA00004496"/>
    </source>
</evidence>
<evidence type="ECO:0000313" key="8">
    <source>
        <dbReference type="Proteomes" id="UP000217199"/>
    </source>
</evidence>
<dbReference type="PANTHER" id="PTHR47107">
    <property type="entry name" value="SVF1-LIKE PROTEIN YDR222W-RELATED"/>
    <property type="match status" value="1"/>
</dbReference>
<dbReference type="InParanoid" id="A0A286U938"/>
<dbReference type="STRING" id="2282107.A0A286U938"/>
<dbReference type="PANTHER" id="PTHR47107:SF1">
    <property type="entry name" value="CERAMIDE-BINDING PROTEIN SVF1-RELATED"/>
    <property type="match status" value="1"/>
</dbReference>
<dbReference type="InterPro" id="IPR033394">
    <property type="entry name" value="Svf1-like_C"/>
</dbReference>
<name>A0A286U938_9AGAM</name>
<dbReference type="Pfam" id="PF08622">
    <property type="entry name" value="Svf1"/>
    <property type="match status" value="1"/>
</dbReference>
<evidence type="ECO:0000259" key="5">
    <source>
        <dbReference type="Pfam" id="PF08622"/>
    </source>
</evidence>
<proteinExistence type="inferred from homology"/>
<dbReference type="FunCoup" id="A0A286U938">
    <property type="interactions" value="22"/>
</dbReference>
<dbReference type="Proteomes" id="UP000217199">
    <property type="component" value="Unassembled WGS sequence"/>
</dbReference>
<dbReference type="InterPro" id="IPR051385">
    <property type="entry name" value="Ceramide-binding_SVF1"/>
</dbReference>
<evidence type="ECO:0000256" key="3">
    <source>
        <dbReference type="ARBA" id="ARBA00022490"/>
    </source>
</evidence>
<sequence length="423" mass="45834">MSWLWGSGPTDPNAPTFHPVTPRYPESELVGALEPRDIEWTCAGGFVTETQTYYNFLQDGSVFMCQVIHSSIGVWYPTVQFTFLLYNPNTKETVWRSLNVSNFVAPAPGYDKRSCKADQFSVTYKQKPGSDYPEVYTIVAQVSEDVQVTIDISRPASTPGWKIGNGPKSGFSYYGADIEKPDGHVFHAFWPRTQSSGHIIYKGKAIEADGPGIYIHAILGMRPNLIATRWNFADFQSDEHGGISAIQMELTTPDAYGVKGSGSGGVKVNFGSLVVAGKLVCVTAETTLPGEKQPDDAKIKSRAIHYNTTIDPETTHPQPKEIGFVWEAPSILDDAPGQVSATVKLDVGTPSEPNSLVRKVDVLAEIPAVVKAVISYVAGAKPYIYQWKGATTLNITAPDSILPGASSGISVEGNLFSEATFVS</sequence>
<keyword evidence="3" id="KW-0963">Cytoplasm</keyword>
<dbReference type="GO" id="GO:0005737">
    <property type="term" value="C:cytoplasm"/>
    <property type="evidence" value="ECO:0007669"/>
    <property type="project" value="UniProtKB-SubCell"/>
</dbReference>
<evidence type="ECO:0000313" key="7">
    <source>
        <dbReference type="EMBL" id="PAV16080.1"/>
    </source>
</evidence>
<evidence type="ECO:0000259" key="6">
    <source>
        <dbReference type="Pfam" id="PF17187"/>
    </source>
</evidence>
<dbReference type="SUPFAM" id="SSF159245">
    <property type="entry name" value="AttH-like"/>
    <property type="match status" value="1"/>
</dbReference>
<accession>A0A286U938</accession>
<dbReference type="GO" id="GO:0006979">
    <property type="term" value="P:response to oxidative stress"/>
    <property type="evidence" value="ECO:0007669"/>
    <property type="project" value="InterPro"/>
</dbReference>
<feature type="domain" description="Svf1-like N-terminal" evidence="5">
    <location>
        <begin position="48"/>
        <end position="218"/>
    </location>
</feature>
<dbReference type="EMBL" id="NBII01000008">
    <property type="protein sequence ID" value="PAV16080.1"/>
    <property type="molecule type" value="Genomic_DNA"/>
</dbReference>
<comment type="subcellular location">
    <subcellularLocation>
        <location evidence="1">Cytoplasm</location>
    </subcellularLocation>
</comment>
<reference evidence="7 8" key="1">
    <citation type="journal article" date="2017" name="Mol. Ecol.">
        <title>Comparative and population genomic landscape of Phellinus noxius: A hypervariable fungus causing root rot in trees.</title>
        <authorList>
            <person name="Chung C.L."/>
            <person name="Lee T.J."/>
            <person name="Akiba M."/>
            <person name="Lee H.H."/>
            <person name="Kuo T.H."/>
            <person name="Liu D."/>
            <person name="Ke H.M."/>
            <person name="Yokoi T."/>
            <person name="Roa M.B."/>
            <person name="Lu M.J."/>
            <person name="Chang Y.Y."/>
            <person name="Ann P.J."/>
            <person name="Tsai J.N."/>
            <person name="Chen C.Y."/>
            <person name="Tzean S.S."/>
            <person name="Ota Y."/>
            <person name="Hattori T."/>
            <person name="Sahashi N."/>
            <person name="Liou R.F."/>
            <person name="Kikuchi T."/>
            <person name="Tsai I.J."/>
        </authorList>
    </citation>
    <scope>NUCLEOTIDE SEQUENCE [LARGE SCALE GENOMIC DNA]</scope>
    <source>
        <strain evidence="7 8">FFPRI411160</strain>
    </source>
</reference>
<dbReference type="OrthoDB" id="2590239at2759"/>
<evidence type="ECO:0000256" key="4">
    <source>
        <dbReference type="SAM" id="MobiDB-lite"/>
    </source>
</evidence>
<dbReference type="AlphaFoldDB" id="A0A286U938"/>
<gene>
    <name evidence="7" type="ORF">PNOK_0770000</name>
</gene>
<feature type="domain" description="Svf1-like C-terminal" evidence="6">
    <location>
        <begin position="221"/>
        <end position="423"/>
    </location>
</feature>
<comment type="caution">
    <text evidence="7">The sequence shown here is derived from an EMBL/GenBank/DDBJ whole genome shotgun (WGS) entry which is preliminary data.</text>
</comment>
<comment type="similarity">
    <text evidence="2">Belongs to the SVF1 family.</text>
</comment>